<feature type="non-terminal residue" evidence="7">
    <location>
        <position position="1"/>
    </location>
</feature>
<gene>
    <name evidence="7" type="ORF">GBAR_LOCUS13073</name>
</gene>
<protein>
    <recommendedName>
        <fullName evidence="6">Putative mRNA interferase YoeB</fullName>
    </recommendedName>
</protein>
<keyword evidence="8" id="KW-1185">Reference proteome</keyword>
<dbReference type="GO" id="GO:0045892">
    <property type="term" value="P:negative regulation of DNA-templated transcription"/>
    <property type="evidence" value="ECO:0007669"/>
    <property type="project" value="TreeGrafter"/>
</dbReference>
<dbReference type="InterPro" id="IPR009614">
    <property type="entry name" value="YoeB_toxin"/>
</dbReference>
<evidence type="ECO:0000256" key="4">
    <source>
        <dbReference type="ARBA" id="ARBA00022759"/>
    </source>
</evidence>
<dbReference type="InterPro" id="IPR035093">
    <property type="entry name" value="RelE/ParE_toxin_dom_sf"/>
</dbReference>
<dbReference type="PANTHER" id="PTHR38039:SF1">
    <property type="entry name" value="TOXIN YOEB"/>
    <property type="match status" value="1"/>
</dbReference>
<dbReference type="EMBL" id="CASHTH010001945">
    <property type="protein sequence ID" value="CAI8022226.1"/>
    <property type="molecule type" value="Genomic_DNA"/>
</dbReference>
<evidence type="ECO:0000256" key="3">
    <source>
        <dbReference type="ARBA" id="ARBA00022722"/>
    </source>
</evidence>
<dbReference type="Gene3D" id="3.30.2310.20">
    <property type="entry name" value="RelE-like"/>
    <property type="match status" value="1"/>
</dbReference>
<evidence type="ECO:0000313" key="8">
    <source>
        <dbReference type="Proteomes" id="UP001174909"/>
    </source>
</evidence>
<keyword evidence="4" id="KW-0255">Endonuclease</keyword>
<organism evidence="7 8">
    <name type="scientific">Geodia barretti</name>
    <name type="common">Barrett's horny sponge</name>
    <dbReference type="NCBI Taxonomy" id="519541"/>
    <lineage>
        <taxon>Eukaryota</taxon>
        <taxon>Metazoa</taxon>
        <taxon>Porifera</taxon>
        <taxon>Demospongiae</taxon>
        <taxon>Heteroscleromorpha</taxon>
        <taxon>Tetractinellida</taxon>
        <taxon>Astrophorina</taxon>
        <taxon>Geodiidae</taxon>
        <taxon>Geodia</taxon>
    </lineage>
</organism>
<sequence length="86" mass="10542">GVKLVFSERAWEDYLHWQATDRARLQRVNRLIKDILRSPYEGLGHPEPLRHELEGLWSRRVDREHRMVYFVRDNAIQIVQARYHYE</sequence>
<dbReference type="Proteomes" id="UP001174909">
    <property type="component" value="Unassembled WGS sequence"/>
</dbReference>
<comment type="similarity">
    <text evidence="1">Belongs to the YoeB family.</text>
</comment>
<dbReference type="Pfam" id="PF06769">
    <property type="entry name" value="YoeB_toxin"/>
    <property type="match status" value="1"/>
</dbReference>
<proteinExistence type="inferred from homology"/>
<accession>A0AA35WME6</accession>
<evidence type="ECO:0000313" key="7">
    <source>
        <dbReference type="EMBL" id="CAI8022226.1"/>
    </source>
</evidence>
<dbReference type="NCBIfam" id="TIGR02116">
    <property type="entry name" value="toxin_Txe_YoeB"/>
    <property type="match status" value="1"/>
</dbReference>
<dbReference type="SUPFAM" id="SSF143011">
    <property type="entry name" value="RelE-like"/>
    <property type="match status" value="1"/>
</dbReference>
<dbReference type="GO" id="GO:0006401">
    <property type="term" value="P:RNA catabolic process"/>
    <property type="evidence" value="ECO:0007669"/>
    <property type="project" value="InterPro"/>
</dbReference>
<evidence type="ECO:0000256" key="2">
    <source>
        <dbReference type="ARBA" id="ARBA00022649"/>
    </source>
</evidence>
<dbReference type="GO" id="GO:0004519">
    <property type="term" value="F:endonuclease activity"/>
    <property type="evidence" value="ECO:0007669"/>
    <property type="project" value="UniProtKB-KW"/>
</dbReference>
<reference evidence="7" key="1">
    <citation type="submission" date="2023-03" db="EMBL/GenBank/DDBJ databases">
        <authorList>
            <person name="Steffen K."/>
            <person name="Cardenas P."/>
        </authorList>
    </citation>
    <scope>NUCLEOTIDE SEQUENCE</scope>
</reference>
<keyword evidence="2" id="KW-1277">Toxin-antitoxin system</keyword>
<keyword evidence="3" id="KW-0540">Nuclease</keyword>
<dbReference type="GO" id="GO:0016787">
    <property type="term" value="F:hydrolase activity"/>
    <property type="evidence" value="ECO:0007669"/>
    <property type="project" value="UniProtKB-KW"/>
</dbReference>
<evidence type="ECO:0000256" key="5">
    <source>
        <dbReference type="ARBA" id="ARBA00022801"/>
    </source>
</evidence>
<comment type="caution">
    <text evidence="7">The sequence shown here is derived from an EMBL/GenBank/DDBJ whole genome shotgun (WGS) entry which is preliminary data.</text>
</comment>
<evidence type="ECO:0000256" key="6">
    <source>
        <dbReference type="ARBA" id="ARBA00030388"/>
    </source>
</evidence>
<dbReference type="PANTHER" id="PTHR38039">
    <property type="entry name" value="TOXIN YOEB"/>
    <property type="match status" value="1"/>
</dbReference>
<dbReference type="AlphaFoldDB" id="A0AA35WME6"/>
<name>A0AA35WME6_GEOBA</name>
<evidence type="ECO:0000256" key="1">
    <source>
        <dbReference type="ARBA" id="ARBA00008172"/>
    </source>
</evidence>
<keyword evidence="5" id="KW-0378">Hydrolase</keyword>